<dbReference type="InterPro" id="IPR002347">
    <property type="entry name" value="SDR_fam"/>
</dbReference>
<accession>A0A7W5P8L5</accession>
<dbReference type="Pfam" id="PF00106">
    <property type="entry name" value="adh_short"/>
    <property type="match status" value="1"/>
</dbReference>
<dbReference type="Proteomes" id="UP000565572">
    <property type="component" value="Unassembled WGS sequence"/>
</dbReference>
<sequence length="268" mass="27286">MDLQLSGKRAVVTGGSKGIGLAVARALVDEGAHVVLAARSADALEAARATLVGRARDGQQVLAVPTDTTDDAAVRLLVDTTVAELGGVDVLVNAAAEPAPFGSPTALASLEDDELRRQMETKVLGYLRTARAAAPHMTAQGWGRIINVSGLAARQAGSAFGAIRNVAVAALTKTLADELGRSGVNVTVVHPGMTVTERTPAMVEQVARARGITEPEALAVLAQPVSIGRLVTAEEVADVVAFLASPRSVAVNGDAVAVGGGARGPIHY</sequence>
<proteinExistence type="inferred from homology"/>
<dbReference type="EMBL" id="JACHZG010000001">
    <property type="protein sequence ID" value="MBB3328026.1"/>
    <property type="molecule type" value="Genomic_DNA"/>
</dbReference>
<dbReference type="AlphaFoldDB" id="A0A7W5P8L5"/>
<reference evidence="3 4" key="1">
    <citation type="submission" date="2020-08" db="EMBL/GenBank/DDBJ databases">
        <title>Sequencing the genomes of 1000 actinobacteria strains.</title>
        <authorList>
            <person name="Klenk H.-P."/>
        </authorList>
    </citation>
    <scope>NUCLEOTIDE SEQUENCE [LARGE SCALE GENOMIC DNA]</scope>
    <source>
        <strain evidence="3 4">DSM 11053</strain>
    </source>
</reference>
<comment type="similarity">
    <text evidence="1">Belongs to the short-chain dehydrogenases/reductases (SDR) family.</text>
</comment>
<keyword evidence="4" id="KW-1185">Reference proteome</keyword>
<dbReference type="Gene3D" id="3.40.50.720">
    <property type="entry name" value="NAD(P)-binding Rossmann-like Domain"/>
    <property type="match status" value="1"/>
</dbReference>
<organism evidence="3 4">
    <name type="scientific">Microlunatus antarcticus</name>
    <dbReference type="NCBI Taxonomy" id="53388"/>
    <lineage>
        <taxon>Bacteria</taxon>
        <taxon>Bacillati</taxon>
        <taxon>Actinomycetota</taxon>
        <taxon>Actinomycetes</taxon>
        <taxon>Propionibacteriales</taxon>
        <taxon>Propionibacteriaceae</taxon>
        <taxon>Microlunatus</taxon>
    </lineage>
</organism>
<keyword evidence="2" id="KW-0560">Oxidoreductase</keyword>
<name>A0A7W5P8L5_9ACTN</name>
<dbReference type="RefSeq" id="WP_183339640.1">
    <property type="nucleotide sequence ID" value="NZ_JACHZG010000001.1"/>
</dbReference>
<evidence type="ECO:0000256" key="2">
    <source>
        <dbReference type="ARBA" id="ARBA00023002"/>
    </source>
</evidence>
<evidence type="ECO:0000313" key="3">
    <source>
        <dbReference type="EMBL" id="MBB3328026.1"/>
    </source>
</evidence>
<protein>
    <submittedName>
        <fullName evidence="3">NAD(P)-dependent dehydrogenase (Short-subunit alcohol dehydrogenase family)</fullName>
    </submittedName>
</protein>
<dbReference type="InterPro" id="IPR036291">
    <property type="entry name" value="NAD(P)-bd_dom_sf"/>
</dbReference>
<dbReference type="GO" id="GO:0016491">
    <property type="term" value="F:oxidoreductase activity"/>
    <property type="evidence" value="ECO:0007669"/>
    <property type="project" value="UniProtKB-KW"/>
</dbReference>
<evidence type="ECO:0000313" key="4">
    <source>
        <dbReference type="Proteomes" id="UP000565572"/>
    </source>
</evidence>
<dbReference type="InterPro" id="IPR050259">
    <property type="entry name" value="SDR"/>
</dbReference>
<evidence type="ECO:0000256" key="1">
    <source>
        <dbReference type="ARBA" id="ARBA00006484"/>
    </source>
</evidence>
<dbReference type="PRINTS" id="PR00081">
    <property type="entry name" value="GDHRDH"/>
</dbReference>
<dbReference type="PANTHER" id="PTHR42879:SF6">
    <property type="entry name" value="NADPH-DEPENDENT REDUCTASE BACG"/>
    <property type="match status" value="1"/>
</dbReference>
<gene>
    <name evidence="3" type="ORF">FHX39_002970</name>
</gene>
<dbReference type="SUPFAM" id="SSF51735">
    <property type="entry name" value="NAD(P)-binding Rossmann-fold domains"/>
    <property type="match status" value="1"/>
</dbReference>
<dbReference type="PANTHER" id="PTHR42879">
    <property type="entry name" value="3-OXOACYL-(ACYL-CARRIER-PROTEIN) REDUCTASE"/>
    <property type="match status" value="1"/>
</dbReference>
<dbReference type="FunFam" id="3.40.50.720:FF:000084">
    <property type="entry name" value="Short-chain dehydrogenase reductase"/>
    <property type="match status" value="1"/>
</dbReference>
<comment type="caution">
    <text evidence="3">The sequence shown here is derived from an EMBL/GenBank/DDBJ whole genome shotgun (WGS) entry which is preliminary data.</text>
</comment>